<dbReference type="RefSeq" id="WP_186742418.1">
    <property type="nucleotide sequence ID" value="NZ_CP060394.1"/>
</dbReference>
<feature type="chain" id="PRO_5028991480" description="Rhamnogalacturonase A/B/Epimerase-like pectate lyase domain-containing protein" evidence="1">
    <location>
        <begin position="27"/>
        <end position="1412"/>
    </location>
</feature>
<name>A0A7G8BGF1_9BACT</name>
<accession>A0A7G8BGF1</accession>
<dbReference type="InterPro" id="IPR011050">
    <property type="entry name" value="Pectin_lyase_fold/virulence"/>
</dbReference>
<dbReference type="InterPro" id="IPR012334">
    <property type="entry name" value="Pectin_lyas_fold"/>
</dbReference>
<gene>
    <name evidence="3" type="ORF">H7849_21550</name>
</gene>
<dbReference type="Gene3D" id="2.160.20.10">
    <property type="entry name" value="Single-stranded right-handed beta-helix, Pectin lyase-like"/>
    <property type="match status" value="2"/>
</dbReference>
<dbReference type="InterPro" id="IPR024535">
    <property type="entry name" value="RHGA/B-epi-like_pectate_lyase"/>
</dbReference>
<evidence type="ECO:0000259" key="2">
    <source>
        <dbReference type="Pfam" id="PF12708"/>
    </source>
</evidence>
<reference evidence="3 4" key="1">
    <citation type="submission" date="2020-08" db="EMBL/GenBank/DDBJ databases">
        <title>Edaphobacter telluris sp. nov. and Acidobacterium dinghuensis sp. nov., two acidobacteria isolated from forest soil.</title>
        <authorList>
            <person name="Fu J."/>
            <person name="Qiu L."/>
        </authorList>
    </citation>
    <scope>NUCLEOTIDE SEQUENCE [LARGE SCALE GENOMIC DNA]</scope>
    <source>
        <strain evidence="3">4Y35</strain>
    </source>
</reference>
<sequence length="1412" mass="146754">MSQKRWFVKNAMWILLFGLTASPIHSQITTTTVQGVVYRADGTPATGTLIVTWAAFSTAKNQAVAAGNATVAIGQDGFVSINLAANAGASPAGSYYTAIYHLNDGTVNKEYWVVPAAATASIVSIRAQLVPATIAVQDATKQYVDTSIASLSGNYLSLTGGTMAGPLLLSASPTSSNQAATKQYTDQAVASAVPLAGGNMIGTLRTPDAVTKLPRVDIRHPDFSGGADPTGTNDSTLAIQAAIAFAVANPQAGSNGATPCIYIPAGLYKVSNTLRVPSNICIEGDSSQASILQLTSAQTNLLTVYADSCSNTEICNGQISDIQLDGSGHATTGTLLEVDAAAQFHITNVSMSNHGGRGLQLNNNSERFRSDNLSITSVRWPIILGGDINESYFFNTQILAPGSTAERFGEEYYCYGINCPNNSYPFPNQGAGGGPSSVSPDPHGAITIVKAVNYSFYGGSIKPLKYMSGFRAGGYGSIRNFYLEGFPYSNEPRLNAGIYVNGGVLEKTKLAGELPPSATVVGVTDTSWMAQYFESAADMGTGSIVYYIIMPQDFLSGSAAPSQYNPNIQRGQFEVIEVQGFTADGKMHVLARGASGSSISNGDWPAGSIVEEGPGSQHAAVDIEDSHIAAIQPPGAGYIDNCDQTGVLTCAEVVTGPIPDGLIVDPPGGALDFFDGVGSAKLTIHNIDTSSGSYAHQGEIAVHRYPGLNFDGAYGIPFNQLETAETSGASSRMQLANITGGSYLTAPTYVNGISAQPTVTVPGLGLVWTPTNGFFMRYEQQYGQYGGYNQWMVGTKFANSYCWFDTPAVGSTQSLNRICFKGSPGNAGHAGYEYDVWNGTQWTGAFSVAGQSNSTANVTVSGTTKVGGAFTAASLNGEITVDGSTYTTLNSAWNAAVGIANGTGRNQTVRLGPGSYSVSSSLTEPSNGACINLVGSGGASTAADSTASATTLNVTTNLGGDVVFLGNNSQAQGCVFKDFTILASKNAIHGLELQWFRGLLVDDVAVNDTSAEGILLGEESTTNGHQSGFILRNVTVSYNAANFTPASRPAYGIHMQQTAIDSHLDTVLVRNALIAGIYNEGTGNTGYMIHGFGYPYTCTNAPCSNTALSSSVANASYATDYVIYDTGGAGSVWTDTYADSPAIAGFYVGANGTSIHGGHIQWPDFTSFPSANLAYVSPNVTNGLEVADIGCLGMSSSVNWITYAASSGIPPTFASVHHLTGCGNYAQALEPETTTGFTGGGASNNAPGNSAVATVWASPKAATSNYEAYSAQLYSGYQTDLFEGHIAGQNPFFNVTYQGTVRTQGGIALSTVLNTSGSITLTAANKNVIANASSGTQTITLPSCFTPWPDKASPTGEEFTVIKSDSSTNAVTVTTTSSQAINYQGATANSLVISSAGKRTLVCGPDANWYAY</sequence>
<dbReference type="EMBL" id="CP060394">
    <property type="protein sequence ID" value="QNI31621.1"/>
    <property type="molecule type" value="Genomic_DNA"/>
</dbReference>
<evidence type="ECO:0000256" key="1">
    <source>
        <dbReference type="SAM" id="SignalP"/>
    </source>
</evidence>
<keyword evidence="1" id="KW-0732">Signal</keyword>
<dbReference type="SUPFAM" id="SSF51126">
    <property type="entry name" value="Pectin lyase-like"/>
    <property type="match status" value="2"/>
</dbReference>
<organism evidence="3 4">
    <name type="scientific">Alloacidobacterium dinghuense</name>
    <dbReference type="NCBI Taxonomy" id="2763107"/>
    <lineage>
        <taxon>Bacteria</taxon>
        <taxon>Pseudomonadati</taxon>
        <taxon>Acidobacteriota</taxon>
        <taxon>Terriglobia</taxon>
        <taxon>Terriglobales</taxon>
        <taxon>Acidobacteriaceae</taxon>
        <taxon>Alloacidobacterium</taxon>
    </lineage>
</organism>
<dbReference type="KEGG" id="adin:H7849_21550"/>
<dbReference type="Pfam" id="PF12708">
    <property type="entry name" value="Pect-lyase_RHGA_epim"/>
    <property type="match status" value="1"/>
</dbReference>
<evidence type="ECO:0000313" key="4">
    <source>
        <dbReference type="Proteomes" id="UP000515312"/>
    </source>
</evidence>
<proteinExistence type="predicted"/>
<keyword evidence="4" id="KW-1185">Reference proteome</keyword>
<dbReference type="Proteomes" id="UP000515312">
    <property type="component" value="Chromosome"/>
</dbReference>
<feature type="signal peptide" evidence="1">
    <location>
        <begin position="1"/>
        <end position="26"/>
    </location>
</feature>
<evidence type="ECO:0000313" key="3">
    <source>
        <dbReference type="EMBL" id="QNI31621.1"/>
    </source>
</evidence>
<feature type="domain" description="Rhamnogalacturonase A/B/Epimerase-like pectate lyase" evidence="2">
    <location>
        <begin position="226"/>
        <end position="372"/>
    </location>
</feature>
<protein>
    <recommendedName>
        <fullName evidence="2">Rhamnogalacturonase A/B/Epimerase-like pectate lyase domain-containing protein</fullName>
    </recommendedName>
</protein>